<gene>
    <name evidence="2" type="ORF">J2S15_002613</name>
</gene>
<dbReference type="InterPro" id="IPR035897">
    <property type="entry name" value="Toll_tir_struct_dom_sf"/>
</dbReference>
<reference evidence="2 3" key="1">
    <citation type="submission" date="2023-07" db="EMBL/GenBank/DDBJ databases">
        <title>Genomic Encyclopedia of Type Strains, Phase IV (KMG-IV): sequencing the most valuable type-strain genomes for metagenomic binning, comparative biology and taxonomic classification.</title>
        <authorList>
            <person name="Goeker M."/>
        </authorList>
    </citation>
    <scope>NUCLEOTIDE SEQUENCE [LARGE SCALE GENOMIC DNA]</scope>
    <source>
        <strain evidence="2 3">DSM 16784</strain>
    </source>
</reference>
<evidence type="ECO:0000313" key="2">
    <source>
        <dbReference type="EMBL" id="MDQ0361863.1"/>
    </source>
</evidence>
<dbReference type="InterPro" id="IPR000157">
    <property type="entry name" value="TIR_dom"/>
</dbReference>
<dbReference type="Gene3D" id="3.40.50.10140">
    <property type="entry name" value="Toll/interleukin-1 receptor homology (TIR) domain"/>
    <property type="match status" value="1"/>
</dbReference>
<sequence>MKKIENPIVFISYAWATPDYEEKVLLLATKLRGDGINAILDKWNLKEGHDTYSFMEQSVLDDSITNVLLLLDPVYEKKANIRVGGVGTETQIISSEIYSKVDQEKFIPVIMARNQDGTIPKPVYLKNLLHFDLSVVDKYDDEYIRLVKRLYGEEYYRTPELGTKPSWVEEDINMINVETNKYNILSEVNSSKVLQSKYKAFLDEISMSIVSLDFKDNDQLSYEKIIEDYDMTKSIRSNYLELLNYTPYIENGGRIISDFFESTYNELNHYSNSLQLNVQKSFIHELLIYTITILFKQNDFSAIGKILTRTYYDKYRNRYLRTYTMFYYYNENLDLAVSRVDGKNYYSGTASHWITNLDVSKCSKDEFVFSDIILYNAAVYIEKFENEFTWFPLTYAFGSNENIQTRMYFKKLISNEFLEELVEMFGYGSVDDFKNRFNEINEEISKELIQPTRFGNSFESAPLINYCIDYEMLGIRR</sequence>
<organism evidence="2 3">
    <name type="scientific">Breznakia pachnodae</name>
    <dbReference type="NCBI Taxonomy" id="265178"/>
    <lineage>
        <taxon>Bacteria</taxon>
        <taxon>Bacillati</taxon>
        <taxon>Bacillota</taxon>
        <taxon>Erysipelotrichia</taxon>
        <taxon>Erysipelotrichales</taxon>
        <taxon>Erysipelotrichaceae</taxon>
        <taxon>Breznakia</taxon>
    </lineage>
</organism>
<feature type="domain" description="SEFIR" evidence="1">
    <location>
        <begin position="6"/>
        <end position="142"/>
    </location>
</feature>
<accession>A0ABU0E4M6</accession>
<dbReference type="RefSeq" id="WP_307408959.1">
    <property type="nucleotide sequence ID" value="NZ_JAUSUR010000004.1"/>
</dbReference>
<protein>
    <recommendedName>
        <fullName evidence="1">SEFIR domain-containing protein</fullName>
    </recommendedName>
</protein>
<name>A0ABU0E4M6_9FIRM</name>
<proteinExistence type="predicted"/>
<dbReference type="Pfam" id="PF13676">
    <property type="entry name" value="TIR_2"/>
    <property type="match status" value="1"/>
</dbReference>
<evidence type="ECO:0000259" key="1">
    <source>
        <dbReference type="PROSITE" id="PS51534"/>
    </source>
</evidence>
<dbReference type="Proteomes" id="UP001230220">
    <property type="component" value="Unassembled WGS sequence"/>
</dbReference>
<dbReference type="PROSITE" id="PS51534">
    <property type="entry name" value="SEFIR"/>
    <property type="match status" value="1"/>
</dbReference>
<dbReference type="InterPro" id="IPR013568">
    <property type="entry name" value="SEFIR_dom"/>
</dbReference>
<keyword evidence="3" id="KW-1185">Reference proteome</keyword>
<comment type="caution">
    <text evidence="2">The sequence shown here is derived from an EMBL/GenBank/DDBJ whole genome shotgun (WGS) entry which is preliminary data.</text>
</comment>
<dbReference type="EMBL" id="JAUSUR010000004">
    <property type="protein sequence ID" value="MDQ0361863.1"/>
    <property type="molecule type" value="Genomic_DNA"/>
</dbReference>
<evidence type="ECO:0000313" key="3">
    <source>
        <dbReference type="Proteomes" id="UP001230220"/>
    </source>
</evidence>